<evidence type="ECO:0000313" key="1">
    <source>
        <dbReference type="EMBL" id="OCK42554.1"/>
    </source>
</evidence>
<evidence type="ECO:0000313" key="2">
    <source>
        <dbReference type="Proteomes" id="UP000093186"/>
    </source>
</evidence>
<accession>A0A1B9XYC6</accession>
<sequence>MPIKSYLAHPHEGKKEELKKALAVINRCEIIPAENKNVLVLVTETKDDIEDKSLKETIETLDSLKLLALVSGFNTPIK</sequence>
<proteinExistence type="predicted"/>
<dbReference type="STRING" id="447689.BA195_10280"/>
<name>A0A1B9XYC6_9FLAO</name>
<comment type="caution">
    <text evidence="1">The sequence shown here is derived from an EMBL/GenBank/DDBJ whole genome shotgun (WGS) entry which is preliminary data.</text>
</comment>
<dbReference type="OrthoDB" id="5432518at2"/>
<dbReference type="EMBL" id="MAKX01000013">
    <property type="protein sequence ID" value="OCK42554.1"/>
    <property type="molecule type" value="Genomic_DNA"/>
</dbReference>
<dbReference type="RefSeq" id="WP_068705211.1">
    <property type="nucleotide sequence ID" value="NZ_MAKX01000013.1"/>
</dbReference>
<protein>
    <submittedName>
        <fullName evidence="1">Uncharacterized protein</fullName>
    </submittedName>
</protein>
<reference evidence="1 2" key="1">
    <citation type="submission" date="2016-06" db="EMBL/GenBank/DDBJ databases">
        <title>Draft Genome Sequence of Tenacibaculum soleae UCD-KL19.</title>
        <authorList>
            <person name="Eisen J.A."/>
            <person name="Coil D.A."/>
            <person name="Lujan K.M."/>
        </authorList>
    </citation>
    <scope>NUCLEOTIDE SEQUENCE [LARGE SCALE GENOMIC DNA]</scope>
    <source>
        <strain evidence="1 2">UCD-KL19</strain>
    </source>
</reference>
<organism evidence="1 2">
    <name type="scientific">Tenacibaculum soleae</name>
    <dbReference type="NCBI Taxonomy" id="447689"/>
    <lineage>
        <taxon>Bacteria</taxon>
        <taxon>Pseudomonadati</taxon>
        <taxon>Bacteroidota</taxon>
        <taxon>Flavobacteriia</taxon>
        <taxon>Flavobacteriales</taxon>
        <taxon>Flavobacteriaceae</taxon>
        <taxon>Tenacibaculum</taxon>
    </lineage>
</organism>
<dbReference type="AlphaFoldDB" id="A0A1B9XYC6"/>
<dbReference type="Proteomes" id="UP000093186">
    <property type="component" value="Unassembled WGS sequence"/>
</dbReference>
<gene>
    <name evidence="1" type="ORF">BA195_10280</name>
</gene>
<keyword evidence="2" id="KW-1185">Reference proteome</keyword>